<dbReference type="NCBIfam" id="TIGR00229">
    <property type="entry name" value="sensory_box"/>
    <property type="match status" value="1"/>
</dbReference>
<keyword evidence="4" id="KW-0808">Transferase</keyword>
<dbReference type="AlphaFoldDB" id="A0A951QVH9"/>
<feature type="coiled-coil region" evidence="8">
    <location>
        <begin position="266"/>
        <end position="293"/>
    </location>
</feature>
<name>A0A951QVH9_9CYAN</name>
<keyword evidence="8" id="KW-0175">Coiled coil</keyword>
<proteinExistence type="predicted"/>
<dbReference type="CDD" id="cd00082">
    <property type="entry name" value="HisKA"/>
    <property type="match status" value="1"/>
</dbReference>
<dbReference type="SMART" id="SM00388">
    <property type="entry name" value="HisKA"/>
    <property type="match status" value="1"/>
</dbReference>
<organism evidence="12 13">
    <name type="scientific">Cyanomargarita calcarea GSE-NOS-MK-12-04C</name>
    <dbReference type="NCBI Taxonomy" id="2839659"/>
    <lineage>
        <taxon>Bacteria</taxon>
        <taxon>Bacillati</taxon>
        <taxon>Cyanobacteriota</taxon>
        <taxon>Cyanophyceae</taxon>
        <taxon>Nostocales</taxon>
        <taxon>Cyanomargaritaceae</taxon>
        <taxon>Cyanomargarita</taxon>
    </lineage>
</organism>
<comment type="function">
    <text evidence="7">Photoreceptor which exists in two forms that are reversibly interconvertible by light: the R form that absorbs maximally in the red region of the spectrum and the FR form that absorbs maximally in the far-red region.</text>
</comment>
<dbReference type="EC" id="2.7.13.3" evidence="2"/>
<dbReference type="Pfam" id="PF08448">
    <property type="entry name" value="PAS_4"/>
    <property type="match status" value="1"/>
</dbReference>
<evidence type="ECO:0000313" key="12">
    <source>
        <dbReference type="EMBL" id="MBW4671527.1"/>
    </source>
</evidence>
<feature type="transmembrane region" description="Helical" evidence="9">
    <location>
        <begin position="61"/>
        <end position="81"/>
    </location>
</feature>
<dbReference type="SMART" id="SM00387">
    <property type="entry name" value="HATPase_c"/>
    <property type="match status" value="1"/>
</dbReference>
<dbReference type="PANTHER" id="PTHR43711">
    <property type="entry name" value="TWO-COMPONENT HISTIDINE KINASE"/>
    <property type="match status" value="1"/>
</dbReference>
<feature type="domain" description="Histidine kinase" evidence="10">
    <location>
        <begin position="299"/>
        <end position="513"/>
    </location>
</feature>
<dbReference type="Pfam" id="PF02518">
    <property type="entry name" value="HATPase_c"/>
    <property type="match status" value="1"/>
</dbReference>
<evidence type="ECO:0000256" key="9">
    <source>
        <dbReference type="SAM" id="Phobius"/>
    </source>
</evidence>
<keyword evidence="9" id="KW-0472">Membrane</keyword>
<evidence type="ECO:0000256" key="3">
    <source>
        <dbReference type="ARBA" id="ARBA00022553"/>
    </source>
</evidence>
<dbReference type="InterPro" id="IPR013656">
    <property type="entry name" value="PAS_4"/>
</dbReference>
<evidence type="ECO:0000256" key="7">
    <source>
        <dbReference type="ARBA" id="ARBA00055745"/>
    </source>
</evidence>
<dbReference type="CDD" id="cd00075">
    <property type="entry name" value="HATPase"/>
    <property type="match status" value="1"/>
</dbReference>
<reference evidence="12" key="1">
    <citation type="submission" date="2021-05" db="EMBL/GenBank/DDBJ databases">
        <authorList>
            <person name="Pietrasiak N."/>
            <person name="Ward R."/>
            <person name="Stajich J.E."/>
            <person name="Kurbessoian T."/>
        </authorList>
    </citation>
    <scope>NUCLEOTIDE SEQUENCE</scope>
    <source>
        <strain evidence="12">GSE-NOS-MK-12-04C</strain>
    </source>
</reference>
<comment type="catalytic activity">
    <reaction evidence="1">
        <text>ATP + protein L-histidine = ADP + protein N-phospho-L-histidine.</text>
        <dbReference type="EC" id="2.7.13.3"/>
    </reaction>
</comment>
<dbReference type="InterPro" id="IPR036890">
    <property type="entry name" value="HATPase_C_sf"/>
</dbReference>
<dbReference type="InterPro" id="IPR004358">
    <property type="entry name" value="Sig_transdc_His_kin-like_C"/>
</dbReference>
<keyword evidence="3" id="KW-0597">Phosphoprotein</keyword>
<dbReference type="InterPro" id="IPR003661">
    <property type="entry name" value="HisK_dim/P_dom"/>
</dbReference>
<keyword evidence="9" id="KW-0812">Transmembrane</keyword>
<reference evidence="12" key="2">
    <citation type="journal article" date="2022" name="Microbiol. Resour. Announc.">
        <title>Metagenome Sequencing to Explore Phylogenomics of Terrestrial Cyanobacteria.</title>
        <authorList>
            <person name="Ward R.D."/>
            <person name="Stajich J.E."/>
            <person name="Johansen J.R."/>
            <person name="Huntemann M."/>
            <person name="Clum A."/>
            <person name="Foster B."/>
            <person name="Foster B."/>
            <person name="Roux S."/>
            <person name="Palaniappan K."/>
            <person name="Varghese N."/>
            <person name="Mukherjee S."/>
            <person name="Reddy T.B.K."/>
            <person name="Daum C."/>
            <person name="Copeland A."/>
            <person name="Chen I.A."/>
            <person name="Ivanova N.N."/>
            <person name="Kyrpides N.C."/>
            <person name="Shapiro N."/>
            <person name="Eloe-Fadrosh E.A."/>
            <person name="Pietrasiak N."/>
        </authorList>
    </citation>
    <scope>NUCLEOTIDE SEQUENCE</scope>
    <source>
        <strain evidence="12">GSE-NOS-MK-12-04C</strain>
    </source>
</reference>
<dbReference type="SUPFAM" id="SSF55785">
    <property type="entry name" value="PYP-like sensor domain (PAS domain)"/>
    <property type="match status" value="1"/>
</dbReference>
<dbReference type="FunFam" id="3.30.565.10:FF:000006">
    <property type="entry name" value="Sensor histidine kinase WalK"/>
    <property type="match status" value="1"/>
</dbReference>
<comment type="caution">
    <text evidence="12">The sequence shown here is derived from an EMBL/GenBank/DDBJ whole genome shotgun (WGS) entry which is preliminary data.</text>
</comment>
<dbReference type="InterPro" id="IPR035965">
    <property type="entry name" value="PAS-like_dom_sf"/>
</dbReference>
<dbReference type="GO" id="GO:0000155">
    <property type="term" value="F:phosphorelay sensor kinase activity"/>
    <property type="evidence" value="ECO:0007669"/>
    <property type="project" value="InterPro"/>
</dbReference>
<dbReference type="PRINTS" id="PR00344">
    <property type="entry name" value="BCTRLSENSOR"/>
</dbReference>
<dbReference type="SUPFAM" id="SSF47384">
    <property type="entry name" value="Homodimeric domain of signal transducing histidine kinase"/>
    <property type="match status" value="1"/>
</dbReference>
<protein>
    <recommendedName>
        <fullName evidence="2">histidine kinase</fullName>
        <ecNumber evidence="2">2.7.13.3</ecNumber>
    </recommendedName>
</protein>
<feature type="domain" description="PAC" evidence="11">
    <location>
        <begin position="225"/>
        <end position="281"/>
    </location>
</feature>
<accession>A0A951QVH9</accession>
<dbReference type="InterPro" id="IPR000700">
    <property type="entry name" value="PAS-assoc_C"/>
</dbReference>
<dbReference type="SUPFAM" id="SSF55874">
    <property type="entry name" value="ATPase domain of HSP90 chaperone/DNA topoisomerase II/histidine kinase"/>
    <property type="match status" value="1"/>
</dbReference>
<evidence type="ECO:0000313" key="13">
    <source>
        <dbReference type="Proteomes" id="UP000729701"/>
    </source>
</evidence>
<evidence type="ECO:0000256" key="1">
    <source>
        <dbReference type="ARBA" id="ARBA00000085"/>
    </source>
</evidence>
<dbReference type="Gene3D" id="3.30.450.20">
    <property type="entry name" value="PAS domain"/>
    <property type="match status" value="1"/>
</dbReference>
<keyword evidence="6" id="KW-0902">Two-component regulatory system</keyword>
<dbReference type="InterPro" id="IPR005467">
    <property type="entry name" value="His_kinase_dom"/>
</dbReference>
<dbReference type="Gene3D" id="3.30.565.10">
    <property type="entry name" value="Histidine kinase-like ATPase, C-terminal domain"/>
    <property type="match status" value="1"/>
</dbReference>
<dbReference type="InterPro" id="IPR003594">
    <property type="entry name" value="HATPase_dom"/>
</dbReference>
<evidence type="ECO:0000256" key="6">
    <source>
        <dbReference type="ARBA" id="ARBA00023012"/>
    </source>
</evidence>
<dbReference type="InterPro" id="IPR058544">
    <property type="entry name" value="ETR1_N"/>
</dbReference>
<evidence type="ECO:0000259" key="10">
    <source>
        <dbReference type="PROSITE" id="PS50109"/>
    </source>
</evidence>
<evidence type="ECO:0000256" key="2">
    <source>
        <dbReference type="ARBA" id="ARBA00012438"/>
    </source>
</evidence>
<dbReference type="InterPro" id="IPR000014">
    <property type="entry name" value="PAS"/>
</dbReference>
<evidence type="ECO:0000256" key="4">
    <source>
        <dbReference type="ARBA" id="ARBA00022679"/>
    </source>
</evidence>
<evidence type="ECO:0000256" key="5">
    <source>
        <dbReference type="ARBA" id="ARBA00022777"/>
    </source>
</evidence>
<sequence>MSLEFLNNFFFTGQFIPHGHCYLWKPGLVTLHILSDSLIALAYYSIPIMLVYFVRKRQDVPFSWIFLMFGTFIIACGTTHLMEIWTLWHPSYWLSGFLKSITAFVSVYTAVSLVPLIPQVLALPSPAQLEMANVALHKEIAERKRVEVALRESQQMLQLVMDNIPQFIFWKDRKSVYLGCNRNFAQMSSVGSSENIVGKTDYELAWKKEEADFFFECDSRVMDGNTPEYHIIECLIQADGKQAWLESNKIPLHDLEGNVVGILGTFENITERKQAEEDIRNALEKERELIELKSRFISITSHEFRTPLSTILSSADILEFYNQKLSEDNKNKHLQRIKNSVKNMIELLDDVLFIGKDEAGKQELKPRLFELVQFCSGLVEQIQISTSHKITFSNQDEYINACMDEKLLRQILCNLISNAIKYSPQGNTVYFDLVCHCGEVIFKVQDEGIGIPEKEQAQLFTSFQRASNVGAIPGTGLGLAIVKKAVNLHNGKIVIDSRVGVGTKVTVSIPINYLENNK</sequence>
<dbReference type="Gene3D" id="1.10.287.130">
    <property type="match status" value="1"/>
</dbReference>
<dbReference type="Pfam" id="PF00512">
    <property type="entry name" value="HisKA"/>
    <property type="match status" value="1"/>
</dbReference>
<dbReference type="InterPro" id="IPR050736">
    <property type="entry name" value="Sensor_HK_Regulatory"/>
</dbReference>
<gene>
    <name evidence="12" type="ORF">KME60_29905</name>
</gene>
<evidence type="ECO:0000259" key="11">
    <source>
        <dbReference type="PROSITE" id="PS50113"/>
    </source>
</evidence>
<evidence type="ECO:0000256" key="8">
    <source>
        <dbReference type="SAM" id="Coils"/>
    </source>
</evidence>
<dbReference type="EMBL" id="JAHHGZ010000047">
    <property type="protein sequence ID" value="MBW4671527.1"/>
    <property type="molecule type" value="Genomic_DNA"/>
</dbReference>
<dbReference type="PANTHER" id="PTHR43711:SF26">
    <property type="entry name" value="SENSOR HISTIDINE KINASE RCSC"/>
    <property type="match status" value="1"/>
</dbReference>
<dbReference type="PROSITE" id="PS50109">
    <property type="entry name" value="HIS_KIN"/>
    <property type="match status" value="1"/>
</dbReference>
<dbReference type="PROSITE" id="PS50113">
    <property type="entry name" value="PAC"/>
    <property type="match status" value="1"/>
</dbReference>
<feature type="transmembrane region" description="Helical" evidence="9">
    <location>
        <begin position="33"/>
        <end position="54"/>
    </location>
</feature>
<dbReference type="Pfam" id="PF25487">
    <property type="entry name" value="ETR1_N"/>
    <property type="match status" value="1"/>
</dbReference>
<dbReference type="InterPro" id="IPR036097">
    <property type="entry name" value="HisK_dim/P_sf"/>
</dbReference>
<keyword evidence="5" id="KW-0418">Kinase</keyword>
<dbReference type="Proteomes" id="UP000729701">
    <property type="component" value="Unassembled WGS sequence"/>
</dbReference>
<keyword evidence="9" id="KW-1133">Transmembrane helix</keyword>